<keyword evidence="5" id="KW-0645">Protease</keyword>
<evidence type="ECO:0000256" key="2">
    <source>
        <dbReference type="ARBA" id="ARBA00023157"/>
    </source>
</evidence>
<feature type="disulfide bond" evidence="4">
    <location>
        <begin position="128"/>
        <end position="133"/>
    </location>
</feature>
<feature type="active site" evidence="3">
    <location>
        <position position="297"/>
    </location>
</feature>
<evidence type="ECO:0000256" key="4">
    <source>
        <dbReference type="PIRSR" id="PIRSR601461-2"/>
    </source>
</evidence>
<keyword evidence="9" id="KW-1185">Reference proteome</keyword>
<keyword evidence="6" id="KW-1133">Transmembrane helix</keyword>
<proteinExistence type="inferred from homology"/>
<dbReference type="PRINTS" id="PR00792">
    <property type="entry name" value="PEPSIN"/>
</dbReference>
<organism evidence="9 10">
    <name type="scientific">Drosophila albomicans</name>
    <name type="common">Fruit fly</name>
    <dbReference type="NCBI Taxonomy" id="7291"/>
    <lineage>
        <taxon>Eukaryota</taxon>
        <taxon>Metazoa</taxon>
        <taxon>Ecdysozoa</taxon>
        <taxon>Arthropoda</taxon>
        <taxon>Hexapoda</taxon>
        <taxon>Insecta</taxon>
        <taxon>Pterygota</taxon>
        <taxon>Neoptera</taxon>
        <taxon>Endopterygota</taxon>
        <taxon>Diptera</taxon>
        <taxon>Brachycera</taxon>
        <taxon>Muscomorpha</taxon>
        <taxon>Ephydroidea</taxon>
        <taxon>Drosophilidae</taxon>
        <taxon>Drosophila</taxon>
    </lineage>
</organism>
<dbReference type="InterPro" id="IPR001461">
    <property type="entry name" value="Aspartic_peptidase_A1"/>
</dbReference>
<keyword evidence="2 4" id="KW-1015">Disulfide bond</keyword>
<feature type="transmembrane region" description="Helical" evidence="6">
    <location>
        <begin position="412"/>
        <end position="433"/>
    </location>
</feature>
<dbReference type="PANTHER" id="PTHR47966">
    <property type="entry name" value="BETA-SITE APP-CLEAVING ENZYME, ISOFORM A-RELATED"/>
    <property type="match status" value="1"/>
</dbReference>
<dbReference type="Pfam" id="PF00026">
    <property type="entry name" value="Asp"/>
    <property type="match status" value="1"/>
</dbReference>
<dbReference type="AlphaFoldDB" id="A0A6P8XQD5"/>
<dbReference type="Gene3D" id="2.40.70.10">
    <property type="entry name" value="Acid Proteases"/>
    <property type="match status" value="2"/>
</dbReference>
<dbReference type="FunFam" id="2.40.70.10:FF:000004">
    <property type="entry name" value="Pepsin A"/>
    <property type="match status" value="1"/>
</dbReference>
<keyword evidence="5" id="KW-0378">Hydrolase</keyword>
<protein>
    <submittedName>
        <fullName evidence="10">Pepsin A-like</fullName>
    </submittedName>
</protein>
<comment type="similarity">
    <text evidence="1 5">Belongs to the peptidase A1 family.</text>
</comment>
<evidence type="ECO:0000256" key="7">
    <source>
        <dbReference type="SAM" id="SignalP"/>
    </source>
</evidence>
<accession>A0A6P8XQD5</accession>
<keyword evidence="6" id="KW-0472">Membrane</keyword>
<sequence length="436" mass="46735">MLFSRALLLILGSALLLSVAVDAAAAAAATKLHRMPLHKKVNPHINRTTIMSEVLQMRNRYVTNLDTVQNITNGTSTTTASSQLSEETLMNSRNMYYYGEISIGTPPVIFMVLFDTGSANLWVPSYNCTSQACYGTDSYDPSISSTYVANGESIKLTYGSGGITGILASDTVIISGLTITNQTFAMATSELDSSFEGMAFDGILGMGYYSLAADSVIPPFYNMYMQGLISQPVFSFYLADDTSSSGGELIFGGSDPAYYAGNMTYVPVTVEDYWMFTVQSAYIAGVQLCSLCSAVADTGTSLIIAPSAAYETIFSLVSSDLDGSVNCDTISSLPVLKFNIAGNVFGVPPSAYIISSDGECSLGVLAADGIDFWILGDVFLRQYYAEFDLGQNRIGFASVQGLHYTDNASSGLVSGSAFYCMLLTLLNILCFFVKMR</sequence>
<evidence type="ECO:0000256" key="3">
    <source>
        <dbReference type="PIRSR" id="PIRSR601461-1"/>
    </source>
</evidence>
<keyword evidence="6" id="KW-0812">Transmembrane</keyword>
<dbReference type="PROSITE" id="PS51767">
    <property type="entry name" value="PEPTIDASE_A1"/>
    <property type="match status" value="1"/>
</dbReference>
<feature type="domain" description="Peptidase A1" evidence="8">
    <location>
        <begin position="97"/>
        <end position="397"/>
    </location>
</feature>
<gene>
    <name evidence="10" type="primary">LOC117577932</name>
</gene>
<keyword evidence="5" id="KW-0064">Aspartyl protease</keyword>
<dbReference type="OrthoDB" id="7859759at2759"/>
<dbReference type="RefSeq" id="XP_034118826.1">
    <property type="nucleotide sequence ID" value="XM_034262935.2"/>
</dbReference>
<feature type="signal peptide" evidence="7">
    <location>
        <begin position="1"/>
        <end position="23"/>
    </location>
</feature>
<reference evidence="10" key="1">
    <citation type="submission" date="2025-08" db="UniProtKB">
        <authorList>
            <consortium name="RefSeq"/>
        </authorList>
    </citation>
    <scope>IDENTIFICATION</scope>
    <source>
        <strain evidence="10">15112-1751.03</strain>
        <tissue evidence="10">Whole Adult</tissue>
    </source>
</reference>
<keyword evidence="7" id="KW-0732">Signal</keyword>
<dbReference type="SUPFAM" id="SSF50630">
    <property type="entry name" value="Acid proteases"/>
    <property type="match status" value="1"/>
</dbReference>
<evidence type="ECO:0000259" key="8">
    <source>
        <dbReference type="PROSITE" id="PS51767"/>
    </source>
</evidence>
<dbReference type="PROSITE" id="PS00141">
    <property type="entry name" value="ASP_PROTEASE"/>
    <property type="match status" value="2"/>
</dbReference>
<evidence type="ECO:0000313" key="9">
    <source>
        <dbReference type="Proteomes" id="UP000515160"/>
    </source>
</evidence>
<evidence type="ECO:0000256" key="1">
    <source>
        <dbReference type="ARBA" id="ARBA00007447"/>
    </source>
</evidence>
<dbReference type="GO" id="GO:0005764">
    <property type="term" value="C:lysosome"/>
    <property type="evidence" value="ECO:0007669"/>
    <property type="project" value="TreeGrafter"/>
</dbReference>
<name>A0A6P8XQD5_DROAB</name>
<evidence type="ECO:0000313" key="10">
    <source>
        <dbReference type="RefSeq" id="XP_034118826.1"/>
    </source>
</evidence>
<dbReference type="GO" id="GO:0004190">
    <property type="term" value="F:aspartic-type endopeptidase activity"/>
    <property type="evidence" value="ECO:0007669"/>
    <property type="project" value="UniProtKB-KW"/>
</dbReference>
<feature type="chain" id="PRO_5027863005" evidence="7">
    <location>
        <begin position="24"/>
        <end position="436"/>
    </location>
</feature>
<feature type="active site" evidence="3">
    <location>
        <position position="115"/>
    </location>
</feature>
<dbReference type="GO" id="GO:0006508">
    <property type="term" value="P:proteolysis"/>
    <property type="evidence" value="ECO:0007669"/>
    <property type="project" value="UniProtKB-KW"/>
</dbReference>
<dbReference type="Proteomes" id="UP000515160">
    <property type="component" value="Chromosome X"/>
</dbReference>
<dbReference type="InterPro" id="IPR033121">
    <property type="entry name" value="PEPTIDASE_A1"/>
</dbReference>
<feature type="disulfide bond" evidence="4">
    <location>
        <begin position="327"/>
        <end position="360"/>
    </location>
</feature>
<evidence type="ECO:0000256" key="6">
    <source>
        <dbReference type="SAM" id="Phobius"/>
    </source>
</evidence>
<dbReference type="GeneID" id="117577932"/>
<dbReference type="InterPro" id="IPR021109">
    <property type="entry name" value="Peptidase_aspartic_dom_sf"/>
</dbReference>
<evidence type="ECO:0000256" key="5">
    <source>
        <dbReference type="RuleBase" id="RU000454"/>
    </source>
</evidence>
<dbReference type="InterPro" id="IPR001969">
    <property type="entry name" value="Aspartic_peptidase_AS"/>
</dbReference>
<dbReference type="PANTHER" id="PTHR47966:SF51">
    <property type="entry name" value="BETA-SITE APP-CLEAVING ENZYME, ISOFORM A-RELATED"/>
    <property type="match status" value="1"/>
</dbReference>